<keyword evidence="4" id="KW-0808">Transferase</keyword>
<feature type="domain" description="Histidine kinase" evidence="8">
    <location>
        <begin position="506"/>
        <end position="740"/>
    </location>
</feature>
<name>A0A6I1HTD4_9BURK</name>
<dbReference type="Gene3D" id="3.40.50.2300">
    <property type="match status" value="1"/>
</dbReference>
<evidence type="ECO:0000259" key="9">
    <source>
        <dbReference type="PROSITE" id="PS50110"/>
    </source>
</evidence>
<evidence type="ECO:0000256" key="3">
    <source>
        <dbReference type="ARBA" id="ARBA00022553"/>
    </source>
</evidence>
<feature type="coiled-coil region" evidence="7">
    <location>
        <begin position="438"/>
        <end position="472"/>
    </location>
</feature>
<dbReference type="InterPro" id="IPR004358">
    <property type="entry name" value="Sig_transdc_His_kin-like_C"/>
</dbReference>
<dbReference type="InterPro" id="IPR003661">
    <property type="entry name" value="HisK_dim/P_dom"/>
</dbReference>
<reference evidence="10 11" key="1">
    <citation type="submission" date="2019-10" db="EMBL/GenBank/DDBJ databases">
        <title>Three novel species isolated from a subtropical stream in China.</title>
        <authorList>
            <person name="Lu H."/>
        </authorList>
    </citation>
    <scope>NUCLEOTIDE SEQUENCE [LARGE SCALE GENOMIC DNA]</scope>
    <source>
        <strain evidence="10 11">FT13W</strain>
    </source>
</reference>
<dbReference type="Pfam" id="PF13185">
    <property type="entry name" value="GAF_2"/>
    <property type="match status" value="1"/>
</dbReference>
<dbReference type="PANTHER" id="PTHR43065">
    <property type="entry name" value="SENSOR HISTIDINE KINASE"/>
    <property type="match status" value="1"/>
</dbReference>
<dbReference type="InterPro" id="IPR003018">
    <property type="entry name" value="GAF"/>
</dbReference>
<dbReference type="PRINTS" id="PR00344">
    <property type="entry name" value="BCTRLSENSOR"/>
</dbReference>
<dbReference type="SMART" id="SM00387">
    <property type="entry name" value="HATPase_c"/>
    <property type="match status" value="1"/>
</dbReference>
<evidence type="ECO:0000256" key="7">
    <source>
        <dbReference type="SAM" id="Coils"/>
    </source>
</evidence>
<dbReference type="Proteomes" id="UP000468717">
    <property type="component" value="Unassembled WGS sequence"/>
</dbReference>
<keyword evidence="5" id="KW-0418">Kinase</keyword>
<keyword evidence="7" id="KW-0175">Coiled coil</keyword>
<keyword evidence="3 6" id="KW-0597">Phosphoprotein</keyword>
<proteinExistence type="predicted"/>
<evidence type="ECO:0000256" key="1">
    <source>
        <dbReference type="ARBA" id="ARBA00000085"/>
    </source>
</evidence>
<evidence type="ECO:0000313" key="11">
    <source>
        <dbReference type="Proteomes" id="UP000468717"/>
    </source>
</evidence>
<dbReference type="RefSeq" id="WP_152284468.1">
    <property type="nucleotide sequence ID" value="NZ_WFLI01000035.1"/>
</dbReference>
<dbReference type="InterPro" id="IPR000014">
    <property type="entry name" value="PAS"/>
</dbReference>
<evidence type="ECO:0000313" key="10">
    <source>
        <dbReference type="EMBL" id="KAB8061843.1"/>
    </source>
</evidence>
<dbReference type="Gene3D" id="3.30.450.40">
    <property type="match status" value="1"/>
</dbReference>
<evidence type="ECO:0000256" key="6">
    <source>
        <dbReference type="PROSITE-ProRule" id="PRU00169"/>
    </source>
</evidence>
<dbReference type="CDD" id="cd00082">
    <property type="entry name" value="HisKA"/>
    <property type="match status" value="1"/>
</dbReference>
<evidence type="ECO:0000259" key="8">
    <source>
        <dbReference type="PROSITE" id="PS50109"/>
    </source>
</evidence>
<dbReference type="Gene3D" id="1.10.287.130">
    <property type="match status" value="1"/>
</dbReference>
<dbReference type="SUPFAM" id="SSF55781">
    <property type="entry name" value="GAF domain-like"/>
    <property type="match status" value="1"/>
</dbReference>
<feature type="modified residue" description="4-aspartylphosphate" evidence="6">
    <location>
        <position position="61"/>
    </location>
</feature>
<dbReference type="InterPro" id="IPR013656">
    <property type="entry name" value="PAS_4"/>
</dbReference>
<gene>
    <name evidence="10" type="ORF">GCN75_23070</name>
</gene>
<dbReference type="Gene3D" id="3.30.565.10">
    <property type="entry name" value="Histidine kinase-like ATPase, C-terminal domain"/>
    <property type="match status" value="1"/>
</dbReference>
<dbReference type="Gene3D" id="3.30.450.20">
    <property type="entry name" value="PAS domain"/>
    <property type="match status" value="1"/>
</dbReference>
<evidence type="ECO:0000256" key="5">
    <source>
        <dbReference type="ARBA" id="ARBA00022777"/>
    </source>
</evidence>
<dbReference type="SUPFAM" id="SSF55785">
    <property type="entry name" value="PYP-like sensor domain (PAS domain)"/>
    <property type="match status" value="1"/>
</dbReference>
<dbReference type="SUPFAM" id="SSF55874">
    <property type="entry name" value="ATPase domain of HSP90 chaperone/DNA topoisomerase II/histidine kinase"/>
    <property type="match status" value="1"/>
</dbReference>
<comment type="catalytic activity">
    <reaction evidence="1">
        <text>ATP + protein L-histidine = ADP + protein N-phospho-L-histidine.</text>
        <dbReference type="EC" id="2.7.13.3"/>
    </reaction>
</comment>
<dbReference type="CDD" id="cd00130">
    <property type="entry name" value="PAS"/>
    <property type="match status" value="1"/>
</dbReference>
<dbReference type="InterPro" id="IPR001789">
    <property type="entry name" value="Sig_transdc_resp-reg_receiver"/>
</dbReference>
<dbReference type="AlphaFoldDB" id="A0A6I1HTD4"/>
<accession>A0A6I1HTD4</accession>
<keyword evidence="11" id="KW-1185">Reference proteome</keyword>
<dbReference type="InterPro" id="IPR003594">
    <property type="entry name" value="HATPase_dom"/>
</dbReference>
<dbReference type="Pfam" id="PF02518">
    <property type="entry name" value="HATPase_c"/>
    <property type="match status" value="1"/>
</dbReference>
<comment type="caution">
    <text evidence="10">The sequence shown here is derived from an EMBL/GenBank/DDBJ whole genome shotgun (WGS) entry which is preliminary data.</text>
</comment>
<dbReference type="PROSITE" id="PS50110">
    <property type="entry name" value="RESPONSE_REGULATORY"/>
    <property type="match status" value="1"/>
</dbReference>
<dbReference type="EC" id="2.7.13.3" evidence="2"/>
<sequence>MNQLISSIADRAKVLLVSNSPNDVRELLYVLDRHNLGTGLAGDVDEGVELAAGGTDLILLDAALAGSNIGATCMRLRNAGGRHSVPLLLMSATPSAEEQGRSVGAGASDYIKMPFNARDVAEKILMELALHKAVASAPLAAAPPRPLHPQTLEVNYHSILAGSPDAVLLFDIDNRLLIDANHLAEDLFGMPLAELLQGGMEPLFPKVQDDGRASPQLLEEKIRDTLQGKIVVFRASCCHRDSHPIACEIRLMRLSVPGRQLVHARIIDLTERNLAEAMRSGQSTLLEMVAKGAPLTPTLNQLLLLIEGQSRGVLCSIMLLDDDGLHMHSAAGPSLPPEYMALLEGVAIGPGVGSCGTAMFLREPVVVSDIMRDPLWAPYRELAAPFGLRACWSRPIFGQDGAVLGSFAMYYREVRQPDARDLELIDTATDLAGIAIGRMRHERELQRHRAHLEELVAERTAALTQAKEHSEQTNCELAAALENLSITQEELVRRDKLAALGALVAGIAHELNTPIGNGLVVATTMAERTREIQASFLDGLRRSELGAYLTQASEADAIMLRNLQRAADLVSSFKQIAVDRASSQRRHFLLRQFIAELMLPMSTPLKAAGLHLTQDVPDGLAMDSYPGPLGQVLSNLLENCLRHAFEGRSGGKIAITARGSDDGQTITLSIADTGVGIAADALAHVYDPFFTTKLGSGGSGLGLHVAHNIVTGVLGGHIDATSSTGADSGTTFTLQLPAAAPQSAAP</sequence>
<dbReference type="InterPro" id="IPR035965">
    <property type="entry name" value="PAS-like_dom_sf"/>
</dbReference>
<protein>
    <recommendedName>
        <fullName evidence="2">histidine kinase</fullName>
        <ecNumber evidence="2">2.7.13.3</ecNumber>
    </recommendedName>
</protein>
<dbReference type="Pfam" id="PF08448">
    <property type="entry name" value="PAS_4"/>
    <property type="match status" value="1"/>
</dbReference>
<dbReference type="PROSITE" id="PS50109">
    <property type="entry name" value="HIS_KIN"/>
    <property type="match status" value="1"/>
</dbReference>
<feature type="domain" description="Response regulatory" evidence="9">
    <location>
        <begin position="13"/>
        <end position="128"/>
    </location>
</feature>
<evidence type="ECO:0000256" key="4">
    <source>
        <dbReference type="ARBA" id="ARBA00022679"/>
    </source>
</evidence>
<dbReference type="PANTHER" id="PTHR43065:SF47">
    <property type="match status" value="1"/>
</dbReference>
<dbReference type="InterPro" id="IPR005467">
    <property type="entry name" value="His_kinase_dom"/>
</dbReference>
<dbReference type="InterPro" id="IPR011006">
    <property type="entry name" value="CheY-like_superfamily"/>
</dbReference>
<organism evidence="10 11">
    <name type="scientific">Janthinobacterium violaceinigrum</name>
    <dbReference type="NCBI Taxonomy" id="2654252"/>
    <lineage>
        <taxon>Bacteria</taxon>
        <taxon>Pseudomonadati</taxon>
        <taxon>Pseudomonadota</taxon>
        <taxon>Betaproteobacteria</taxon>
        <taxon>Burkholderiales</taxon>
        <taxon>Oxalobacteraceae</taxon>
        <taxon>Janthinobacterium</taxon>
    </lineage>
</organism>
<dbReference type="SMART" id="SM00065">
    <property type="entry name" value="GAF"/>
    <property type="match status" value="1"/>
</dbReference>
<dbReference type="SMART" id="SM00448">
    <property type="entry name" value="REC"/>
    <property type="match status" value="1"/>
</dbReference>
<evidence type="ECO:0000256" key="2">
    <source>
        <dbReference type="ARBA" id="ARBA00012438"/>
    </source>
</evidence>
<dbReference type="InterPro" id="IPR029016">
    <property type="entry name" value="GAF-like_dom_sf"/>
</dbReference>
<dbReference type="GO" id="GO:0000155">
    <property type="term" value="F:phosphorelay sensor kinase activity"/>
    <property type="evidence" value="ECO:0007669"/>
    <property type="project" value="InterPro"/>
</dbReference>
<dbReference type="InterPro" id="IPR036890">
    <property type="entry name" value="HATPase_C_sf"/>
</dbReference>
<dbReference type="EMBL" id="WFLI01000035">
    <property type="protein sequence ID" value="KAB8061843.1"/>
    <property type="molecule type" value="Genomic_DNA"/>
</dbReference>
<dbReference type="SUPFAM" id="SSF52172">
    <property type="entry name" value="CheY-like"/>
    <property type="match status" value="1"/>
</dbReference>